<comment type="subcellular location">
    <subcellularLocation>
        <location evidence="1">Membrane</location>
        <topology evidence="1">Multi-pass membrane protein</topology>
    </subcellularLocation>
</comment>
<keyword evidence="2" id="KW-0813">Transport</keyword>
<dbReference type="PANTHER" id="PTHR45649:SF41">
    <property type="entry name" value="TRANSPORTER, PUTATIVE (EUROFUNG)-RELATED"/>
    <property type="match status" value="1"/>
</dbReference>
<accession>A0A8H7E436</accession>
<feature type="transmembrane region" description="Helical" evidence="7">
    <location>
        <begin position="216"/>
        <end position="234"/>
    </location>
</feature>
<comment type="caution">
    <text evidence="8">The sequence shown here is derived from an EMBL/GenBank/DDBJ whole genome shotgun (WGS) entry which is preliminary data.</text>
</comment>
<feature type="transmembrane region" description="Helical" evidence="7">
    <location>
        <begin position="347"/>
        <end position="367"/>
    </location>
</feature>
<evidence type="ECO:0008006" key="10">
    <source>
        <dbReference type="Google" id="ProtNLM"/>
    </source>
</evidence>
<protein>
    <recommendedName>
        <fullName evidence="10">Amino acid transporter</fullName>
    </recommendedName>
</protein>
<evidence type="ECO:0000256" key="7">
    <source>
        <dbReference type="SAM" id="Phobius"/>
    </source>
</evidence>
<feature type="transmembrane region" description="Helical" evidence="7">
    <location>
        <begin position="254"/>
        <end position="273"/>
    </location>
</feature>
<feature type="region of interest" description="Disordered" evidence="6">
    <location>
        <begin position="533"/>
        <end position="554"/>
    </location>
</feature>
<evidence type="ECO:0000256" key="3">
    <source>
        <dbReference type="ARBA" id="ARBA00022692"/>
    </source>
</evidence>
<reference evidence="8" key="1">
    <citation type="submission" date="2020-02" db="EMBL/GenBank/DDBJ databases">
        <authorList>
            <person name="Palmer J.M."/>
        </authorList>
    </citation>
    <scope>NUCLEOTIDE SEQUENCE</scope>
    <source>
        <strain evidence="8">EPUS1.4</strain>
        <tissue evidence="8">Thallus</tissue>
    </source>
</reference>
<dbReference type="Pfam" id="PF13520">
    <property type="entry name" value="AA_permease_2"/>
    <property type="match status" value="1"/>
</dbReference>
<evidence type="ECO:0000313" key="9">
    <source>
        <dbReference type="Proteomes" id="UP000606974"/>
    </source>
</evidence>
<keyword evidence="3 7" id="KW-0812">Transmembrane</keyword>
<feature type="transmembrane region" description="Helical" evidence="7">
    <location>
        <begin position="57"/>
        <end position="87"/>
    </location>
</feature>
<dbReference type="OrthoDB" id="3257095at2759"/>
<keyword evidence="9" id="KW-1185">Reference proteome</keyword>
<keyword evidence="5 7" id="KW-0472">Membrane</keyword>
<dbReference type="InterPro" id="IPR002293">
    <property type="entry name" value="AA/rel_permease1"/>
</dbReference>
<sequence>MDSHVELGKTPTSQVDPRLEACEMDQYHTNVPKKYRGTDADRLDMRIHGRKQELHRIFGFASMMGFGSVLICTWELILAGAVTVALINGGTAGLFWGFIIVAIAFLFIYASLAEMASMSPVSCGQYHWVSEFSPKYCQKYLSYLTGWLCTLGWQTGVAAGAFFVGTIIQGLITLNVSTYEPQPWHGTLMVIAVGCFTVGFNTFLAKKLPFVEGMLLILHVAGLFAIIIPLWVLAPRNNTKAVFTEFTNNGGWSTKGVSFMMILTPLVLSILGFDSVVHMSEEVDNAATTIPTSIMWSTILNSVLTIIAIITICYTWGNMDEIRLTRTGFPFIQVFYNTTQSRAGTTVMVMIMVLPMLASVLATNATASRQLWSFARDYGVPYSEHLARVSLKWGIPVNAVLTSLLILSLFSLINIGSLTALNALFTIYTGSLLASYILSIGCVLSKRLRGDALPPRQWTLGRYGMPINLVAMAFLLVFFVWSFFPLVTPVDLSNMNWGSVIFCSVMILSTAYYLIWGKHAYITPLERLNRSRSRLEGGGSSQEESWGTKQGFGY</sequence>
<feature type="transmembrane region" description="Helical" evidence="7">
    <location>
        <begin position="465"/>
        <end position="484"/>
    </location>
</feature>
<dbReference type="GO" id="GO:0016020">
    <property type="term" value="C:membrane"/>
    <property type="evidence" value="ECO:0007669"/>
    <property type="project" value="UniProtKB-SubCell"/>
</dbReference>
<proteinExistence type="predicted"/>
<name>A0A8H7E436_9EURO</name>
<evidence type="ECO:0000313" key="8">
    <source>
        <dbReference type="EMBL" id="KAF7508647.1"/>
    </source>
</evidence>
<feature type="transmembrane region" description="Helical" evidence="7">
    <location>
        <begin position="496"/>
        <end position="515"/>
    </location>
</feature>
<feature type="transmembrane region" description="Helical" evidence="7">
    <location>
        <begin position="93"/>
        <end position="112"/>
    </location>
</feature>
<evidence type="ECO:0000256" key="4">
    <source>
        <dbReference type="ARBA" id="ARBA00022989"/>
    </source>
</evidence>
<dbReference type="PIRSF" id="PIRSF006060">
    <property type="entry name" value="AA_transporter"/>
    <property type="match status" value="1"/>
</dbReference>
<organism evidence="8 9">
    <name type="scientific">Endocarpon pusillum</name>
    <dbReference type="NCBI Taxonomy" id="364733"/>
    <lineage>
        <taxon>Eukaryota</taxon>
        <taxon>Fungi</taxon>
        <taxon>Dikarya</taxon>
        <taxon>Ascomycota</taxon>
        <taxon>Pezizomycotina</taxon>
        <taxon>Eurotiomycetes</taxon>
        <taxon>Chaetothyriomycetidae</taxon>
        <taxon>Verrucariales</taxon>
        <taxon>Verrucariaceae</taxon>
        <taxon>Endocarpon</taxon>
    </lineage>
</organism>
<dbReference type="Gene3D" id="1.20.1740.10">
    <property type="entry name" value="Amino acid/polyamine transporter I"/>
    <property type="match status" value="1"/>
</dbReference>
<evidence type="ECO:0000256" key="5">
    <source>
        <dbReference type="ARBA" id="ARBA00023136"/>
    </source>
</evidence>
<feature type="transmembrane region" description="Helical" evidence="7">
    <location>
        <begin position="425"/>
        <end position="444"/>
    </location>
</feature>
<evidence type="ECO:0000256" key="6">
    <source>
        <dbReference type="SAM" id="MobiDB-lite"/>
    </source>
</evidence>
<feature type="transmembrane region" description="Helical" evidence="7">
    <location>
        <begin position="393"/>
        <end position="413"/>
    </location>
</feature>
<keyword evidence="4 7" id="KW-1133">Transmembrane helix</keyword>
<feature type="transmembrane region" description="Helical" evidence="7">
    <location>
        <begin position="184"/>
        <end position="204"/>
    </location>
</feature>
<dbReference type="EMBL" id="JAACFV010000051">
    <property type="protein sequence ID" value="KAF7508647.1"/>
    <property type="molecule type" value="Genomic_DNA"/>
</dbReference>
<dbReference type="GO" id="GO:0022857">
    <property type="term" value="F:transmembrane transporter activity"/>
    <property type="evidence" value="ECO:0007669"/>
    <property type="project" value="InterPro"/>
</dbReference>
<gene>
    <name evidence="8" type="ORF">GJ744_009039</name>
</gene>
<dbReference type="PANTHER" id="PTHR45649">
    <property type="entry name" value="AMINO-ACID PERMEASE BAT1"/>
    <property type="match status" value="1"/>
</dbReference>
<feature type="transmembrane region" description="Helical" evidence="7">
    <location>
        <begin position="294"/>
        <end position="317"/>
    </location>
</feature>
<evidence type="ECO:0000256" key="1">
    <source>
        <dbReference type="ARBA" id="ARBA00004141"/>
    </source>
</evidence>
<feature type="transmembrane region" description="Helical" evidence="7">
    <location>
        <begin position="144"/>
        <end position="172"/>
    </location>
</feature>
<evidence type="ECO:0000256" key="2">
    <source>
        <dbReference type="ARBA" id="ARBA00022448"/>
    </source>
</evidence>
<dbReference type="AlphaFoldDB" id="A0A8H7E436"/>
<dbReference type="Proteomes" id="UP000606974">
    <property type="component" value="Unassembled WGS sequence"/>
</dbReference>